<proteinExistence type="predicted"/>
<evidence type="ECO:0000313" key="2">
    <source>
        <dbReference type="Proteomes" id="UP000053989"/>
    </source>
</evidence>
<dbReference type="EMBL" id="KN822042">
    <property type="protein sequence ID" value="KIM62541.1"/>
    <property type="molecule type" value="Genomic_DNA"/>
</dbReference>
<sequence>MLVCGTGDVTPAISVVHSWKSIVGRLVLQTAGTRRSLNEKRKRYVIPAFSYGRWCRTFTQVRRDVKIFVRPRFPDIDDPRPEGRWNDARTIKGGRNQATYAAYDNLPRPPWTQKTGPRAGAMDGDMVDNRGEMVVAQREVIHSAFAQVILGVHRLGRSN</sequence>
<reference evidence="1 2" key="1">
    <citation type="submission" date="2014-04" db="EMBL/GenBank/DDBJ databases">
        <authorList>
            <consortium name="DOE Joint Genome Institute"/>
            <person name="Kuo A."/>
            <person name="Kohler A."/>
            <person name="Nagy L.G."/>
            <person name="Floudas D."/>
            <person name="Copeland A."/>
            <person name="Barry K.W."/>
            <person name="Cichocki N."/>
            <person name="Veneault-Fourrey C."/>
            <person name="LaButti K."/>
            <person name="Lindquist E.A."/>
            <person name="Lipzen A."/>
            <person name="Lundell T."/>
            <person name="Morin E."/>
            <person name="Murat C."/>
            <person name="Sun H."/>
            <person name="Tunlid A."/>
            <person name="Henrissat B."/>
            <person name="Grigoriev I.V."/>
            <person name="Hibbett D.S."/>
            <person name="Martin F."/>
            <person name="Nordberg H.P."/>
            <person name="Cantor M.N."/>
            <person name="Hua S.X."/>
        </authorList>
    </citation>
    <scope>NUCLEOTIDE SEQUENCE [LARGE SCALE GENOMIC DNA]</scope>
    <source>
        <strain evidence="1 2">Foug A</strain>
    </source>
</reference>
<accession>A0A0C3E3D0</accession>
<gene>
    <name evidence="1" type="ORF">SCLCIDRAFT_807023</name>
</gene>
<dbReference type="Proteomes" id="UP000053989">
    <property type="component" value="Unassembled WGS sequence"/>
</dbReference>
<dbReference type="AlphaFoldDB" id="A0A0C3E3D0"/>
<organism evidence="1 2">
    <name type="scientific">Scleroderma citrinum Foug A</name>
    <dbReference type="NCBI Taxonomy" id="1036808"/>
    <lineage>
        <taxon>Eukaryota</taxon>
        <taxon>Fungi</taxon>
        <taxon>Dikarya</taxon>
        <taxon>Basidiomycota</taxon>
        <taxon>Agaricomycotina</taxon>
        <taxon>Agaricomycetes</taxon>
        <taxon>Agaricomycetidae</taxon>
        <taxon>Boletales</taxon>
        <taxon>Sclerodermatineae</taxon>
        <taxon>Sclerodermataceae</taxon>
        <taxon>Scleroderma</taxon>
    </lineage>
</organism>
<name>A0A0C3E3D0_9AGAM</name>
<reference evidence="2" key="2">
    <citation type="submission" date="2015-01" db="EMBL/GenBank/DDBJ databases">
        <title>Evolutionary Origins and Diversification of the Mycorrhizal Mutualists.</title>
        <authorList>
            <consortium name="DOE Joint Genome Institute"/>
            <consortium name="Mycorrhizal Genomics Consortium"/>
            <person name="Kohler A."/>
            <person name="Kuo A."/>
            <person name="Nagy L.G."/>
            <person name="Floudas D."/>
            <person name="Copeland A."/>
            <person name="Barry K.W."/>
            <person name="Cichocki N."/>
            <person name="Veneault-Fourrey C."/>
            <person name="LaButti K."/>
            <person name="Lindquist E.A."/>
            <person name="Lipzen A."/>
            <person name="Lundell T."/>
            <person name="Morin E."/>
            <person name="Murat C."/>
            <person name="Riley R."/>
            <person name="Ohm R."/>
            <person name="Sun H."/>
            <person name="Tunlid A."/>
            <person name="Henrissat B."/>
            <person name="Grigoriev I.V."/>
            <person name="Hibbett D.S."/>
            <person name="Martin F."/>
        </authorList>
    </citation>
    <scope>NUCLEOTIDE SEQUENCE [LARGE SCALE GENOMIC DNA]</scope>
    <source>
        <strain evidence="2">Foug A</strain>
    </source>
</reference>
<dbReference type="InParanoid" id="A0A0C3E3D0"/>
<dbReference type="HOGENOM" id="CLU_1661830_0_0_1"/>
<keyword evidence="2" id="KW-1185">Reference proteome</keyword>
<evidence type="ECO:0000313" key="1">
    <source>
        <dbReference type="EMBL" id="KIM62541.1"/>
    </source>
</evidence>
<protein>
    <submittedName>
        <fullName evidence="1">Uncharacterized protein</fullName>
    </submittedName>
</protein>